<evidence type="ECO:0000313" key="6">
    <source>
        <dbReference type="Proteomes" id="UP000242704"/>
    </source>
</evidence>
<dbReference type="AlphaFoldDB" id="A0AAE5W8X9"/>
<evidence type="ECO:0000313" key="4">
    <source>
        <dbReference type="Proteomes" id="UP000242008"/>
    </source>
</evidence>
<evidence type="ECO:0000313" key="3">
    <source>
        <dbReference type="EMBL" id="PTG70123.1"/>
    </source>
</evidence>
<evidence type="ECO:0000313" key="2">
    <source>
        <dbReference type="EMBL" id="PTG27585.1"/>
    </source>
</evidence>
<dbReference type="GeneID" id="93656386"/>
<reference evidence="4 5" key="1">
    <citation type="journal article" date="2016" name="Front. Microbiol.">
        <title>Comprehensive Phylogenetic Analysis of Bovine Non-aureus Staphylococci Species Based on Whole-Genome Sequencing.</title>
        <authorList>
            <person name="Naushad S."/>
            <person name="Barkema H.W."/>
            <person name="Luby C."/>
            <person name="Condas L.A."/>
            <person name="Nobrega D.B."/>
            <person name="Carson D.A."/>
            <person name="De Buck J."/>
        </authorList>
    </citation>
    <scope>NUCLEOTIDE SEQUENCE [LARGE SCALE GENOMIC DNA]</scope>
    <source>
        <strain evidence="2 5">SNUC 105</strain>
        <strain evidence="3 4">SNUC 1363</strain>
        <strain evidence="1 6">SNUC 505</strain>
    </source>
</reference>
<dbReference type="EMBL" id="PZAO01000008">
    <property type="protein sequence ID" value="PTG70123.1"/>
    <property type="molecule type" value="Genomic_DNA"/>
</dbReference>
<accession>A0AAE5W8X9</accession>
<keyword evidence="4" id="KW-1185">Reference proteome</keyword>
<comment type="caution">
    <text evidence="1">The sequence shown here is derived from an EMBL/GenBank/DDBJ whole genome shotgun (WGS) entry which is preliminary data.</text>
</comment>
<sequence>MKKSLLITILTGILLFSMTTGVVIHLFIQPNQSDIKTIRATLTPPPYLIGIVQSDYNYLLKFNPTLGYIQDIHVKNGERVDIDTPLVTYHNPAKIPEINALNTLLKLPLDADQSFETNKEIMKLKANLYHTIQSPTQGIVRLHESVPEQNKEKILEITSEEQHILVKVPENLYTKFKQGNTVNLRSRFNGKEAKGTVVSRHWTPISSSKSKHQSYYFTKIKTPKNYPIGTHFDIQYSNALIVLPSDILIDENSVLIYKKDKLIKRIISYDKINEQLIIKNGIFVGEKVVRFPHDQKIKIENIER</sequence>
<dbReference type="Proteomes" id="UP000242704">
    <property type="component" value="Unassembled WGS sequence"/>
</dbReference>
<protein>
    <recommendedName>
        <fullName evidence="7">HlyD family efflux transporter periplasmic adaptor subunit</fullName>
    </recommendedName>
</protein>
<dbReference type="EMBL" id="PZBZ01000002">
    <property type="protein sequence ID" value="PTG17062.1"/>
    <property type="molecule type" value="Genomic_DNA"/>
</dbReference>
<evidence type="ECO:0008006" key="7">
    <source>
        <dbReference type="Google" id="ProtNLM"/>
    </source>
</evidence>
<dbReference type="EMBL" id="PZCM01000005">
    <property type="protein sequence ID" value="PTG27585.1"/>
    <property type="molecule type" value="Genomic_DNA"/>
</dbReference>
<organism evidence="1 6">
    <name type="scientific">Staphylococcus chromogenes</name>
    <name type="common">Staphylococcus hyicus subsp. chromogenes</name>
    <dbReference type="NCBI Taxonomy" id="46126"/>
    <lineage>
        <taxon>Bacteria</taxon>
        <taxon>Bacillati</taxon>
        <taxon>Bacillota</taxon>
        <taxon>Bacilli</taxon>
        <taxon>Bacillales</taxon>
        <taxon>Staphylococcaceae</taxon>
        <taxon>Staphylococcus</taxon>
    </lineage>
</organism>
<dbReference type="Proteomes" id="UP000242008">
    <property type="component" value="Unassembled WGS sequence"/>
</dbReference>
<dbReference type="RefSeq" id="WP_037572758.1">
    <property type="nucleotide sequence ID" value="NZ_CP031274.1"/>
</dbReference>
<evidence type="ECO:0000313" key="1">
    <source>
        <dbReference type="EMBL" id="PTG17062.1"/>
    </source>
</evidence>
<reference evidence="1" key="2">
    <citation type="submission" date="2018-03" db="EMBL/GenBank/DDBJ databases">
        <authorList>
            <person name="Naushad S."/>
        </authorList>
    </citation>
    <scope>NUCLEOTIDE SEQUENCE</scope>
    <source>
        <strain evidence="2">SNUC 105</strain>
        <strain evidence="3">SNUC 1363</strain>
        <strain evidence="1">SNUC 505</strain>
    </source>
</reference>
<gene>
    <name evidence="2" type="ORF">BU638_05845</name>
    <name evidence="1" type="ORF">BU653_00500</name>
    <name evidence="3" type="ORF">BU676_04745</name>
</gene>
<evidence type="ECO:0000313" key="5">
    <source>
        <dbReference type="Proteomes" id="UP000242144"/>
    </source>
</evidence>
<dbReference type="Proteomes" id="UP000242144">
    <property type="component" value="Unassembled WGS sequence"/>
</dbReference>
<name>A0AAE5W8X9_STACR</name>
<proteinExistence type="predicted"/>